<dbReference type="Pfam" id="PF00990">
    <property type="entry name" value="GGDEF"/>
    <property type="match status" value="1"/>
</dbReference>
<proteinExistence type="predicted"/>
<dbReference type="GO" id="GO:0052621">
    <property type="term" value="F:diguanylate cyclase activity"/>
    <property type="evidence" value="ECO:0007669"/>
    <property type="project" value="TreeGrafter"/>
</dbReference>
<evidence type="ECO:0000256" key="1">
    <source>
        <dbReference type="SAM" id="Phobius"/>
    </source>
</evidence>
<dbReference type="AlphaFoldDB" id="A0A921LQJ1"/>
<organism evidence="3 4">
    <name type="scientific">Collinsella ihumii</name>
    <dbReference type="NCBI Taxonomy" id="1720204"/>
    <lineage>
        <taxon>Bacteria</taxon>
        <taxon>Bacillati</taxon>
        <taxon>Actinomycetota</taxon>
        <taxon>Coriobacteriia</taxon>
        <taxon>Coriobacteriales</taxon>
        <taxon>Coriobacteriaceae</taxon>
        <taxon>Collinsella</taxon>
    </lineage>
</organism>
<dbReference type="InterPro" id="IPR029787">
    <property type="entry name" value="Nucleotide_cyclase"/>
</dbReference>
<dbReference type="PANTHER" id="PTHR45138">
    <property type="entry name" value="REGULATORY COMPONENTS OF SENSORY TRANSDUCTION SYSTEM"/>
    <property type="match status" value="1"/>
</dbReference>
<dbReference type="CDD" id="cd01949">
    <property type="entry name" value="GGDEF"/>
    <property type="match status" value="1"/>
</dbReference>
<dbReference type="SUPFAM" id="SSF55073">
    <property type="entry name" value="Nucleotide cyclase"/>
    <property type="match status" value="1"/>
</dbReference>
<keyword evidence="1" id="KW-0812">Transmembrane</keyword>
<keyword evidence="1" id="KW-1133">Transmembrane helix</keyword>
<feature type="domain" description="GGDEF" evidence="2">
    <location>
        <begin position="233"/>
        <end position="365"/>
    </location>
</feature>
<comment type="caution">
    <text evidence="3">The sequence shown here is derived from an EMBL/GenBank/DDBJ whole genome shotgun (WGS) entry which is preliminary data.</text>
</comment>
<protein>
    <submittedName>
        <fullName evidence="3">GGDEF domain-containing protein</fullName>
    </submittedName>
</protein>
<reference evidence="3" key="2">
    <citation type="submission" date="2021-09" db="EMBL/GenBank/DDBJ databases">
        <authorList>
            <person name="Gilroy R."/>
        </authorList>
    </citation>
    <scope>NUCLEOTIDE SEQUENCE</scope>
    <source>
        <strain evidence="3">ChiGjej2B2-7701</strain>
    </source>
</reference>
<feature type="transmembrane region" description="Helical" evidence="1">
    <location>
        <begin position="169"/>
        <end position="189"/>
    </location>
</feature>
<evidence type="ECO:0000313" key="3">
    <source>
        <dbReference type="EMBL" id="HJG31016.1"/>
    </source>
</evidence>
<dbReference type="InterPro" id="IPR000160">
    <property type="entry name" value="GGDEF_dom"/>
</dbReference>
<dbReference type="Gene3D" id="3.30.70.270">
    <property type="match status" value="1"/>
</dbReference>
<name>A0A921LQJ1_9ACTN</name>
<accession>A0A921LQJ1</accession>
<gene>
    <name evidence="3" type="ORF">K8U80_06430</name>
</gene>
<feature type="transmembrane region" description="Helical" evidence="1">
    <location>
        <begin position="33"/>
        <end position="51"/>
    </location>
</feature>
<evidence type="ECO:0000259" key="2">
    <source>
        <dbReference type="PROSITE" id="PS50887"/>
    </source>
</evidence>
<feature type="transmembrane region" description="Helical" evidence="1">
    <location>
        <begin position="63"/>
        <end position="82"/>
    </location>
</feature>
<reference evidence="3" key="1">
    <citation type="journal article" date="2021" name="PeerJ">
        <title>Extensive microbial diversity within the chicken gut microbiome revealed by metagenomics and culture.</title>
        <authorList>
            <person name="Gilroy R."/>
            <person name="Ravi A."/>
            <person name="Getino M."/>
            <person name="Pursley I."/>
            <person name="Horton D.L."/>
            <person name="Alikhan N.F."/>
            <person name="Baker D."/>
            <person name="Gharbi K."/>
            <person name="Hall N."/>
            <person name="Watson M."/>
            <person name="Adriaenssens E.M."/>
            <person name="Foster-Nyarko E."/>
            <person name="Jarju S."/>
            <person name="Secka A."/>
            <person name="Antonio M."/>
            <person name="Oren A."/>
            <person name="Chaudhuri R.R."/>
            <person name="La Ragione R."/>
            <person name="Hildebrand F."/>
            <person name="Pallen M.J."/>
        </authorList>
    </citation>
    <scope>NUCLEOTIDE SEQUENCE</scope>
    <source>
        <strain evidence="3">ChiGjej2B2-7701</strain>
    </source>
</reference>
<dbReference type="PROSITE" id="PS50887">
    <property type="entry name" value="GGDEF"/>
    <property type="match status" value="1"/>
</dbReference>
<dbReference type="EMBL" id="DYVF01000042">
    <property type="protein sequence ID" value="HJG31016.1"/>
    <property type="molecule type" value="Genomic_DNA"/>
</dbReference>
<dbReference type="NCBIfam" id="TIGR00254">
    <property type="entry name" value="GGDEF"/>
    <property type="match status" value="1"/>
</dbReference>
<dbReference type="PANTHER" id="PTHR45138:SF9">
    <property type="entry name" value="DIGUANYLATE CYCLASE DGCM-RELATED"/>
    <property type="match status" value="1"/>
</dbReference>
<dbReference type="SMART" id="SM00267">
    <property type="entry name" value="GGDEF"/>
    <property type="match status" value="1"/>
</dbReference>
<keyword evidence="1" id="KW-0472">Membrane</keyword>
<dbReference type="Proteomes" id="UP000746751">
    <property type="component" value="Unassembled WGS sequence"/>
</dbReference>
<evidence type="ECO:0000313" key="4">
    <source>
        <dbReference type="Proteomes" id="UP000746751"/>
    </source>
</evidence>
<dbReference type="InterPro" id="IPR050469">
    <property type="entry name" value="Diguanylate_Cyclase"/>
</dbReference>
<sequence length="370" mass="41740">MKVSDYIFGFPFARLKTYFREARDEIVEANLSYLRFASTATLVLLILNLFLASRLIRNWTPSVYHIAFLPAMLVFSIVTWLLKNKRGLSSRAIMVLTVVFEVVLYGFVIAIDTIGSPDAPSIFVQLVCVALPAVFILPPWISYGLVGCAELACFIMTHFKNPFIAQYDVFQLFVGLLFSICVSQLVMSYRLDTYDMRAKYEGLSVRDTLSNLYNKRAFYEKAHAYLERTNPSSTCAIAFIDLDDFKAVNDTLGHRAGDEILIGMGNILSELFRPNDIICRFGGDEFLILLDGLVDERIIRRRFSLVLDRFAMKSRELAGRKLTCSVGVVCAENIDVKLDNMVAMADIALYEAKHAGKNNIVITWTTSLSN</sequence>
<feature type="transmembrane region" description="Helical" evidence="1">
    <location>
        <begin position="122"/>
        <end position="141"/>
    </location>
</feature>
<dbReference type="InterPro" id="IPR043128">
    <property type="entry name" value="Rev_trsase/Diguanyl_cyclase"/>
</dbReference>
<feature type="transmembrane region" description="Helical" evidence="1">
    <location>
        <begin position="88"/>
        <end position="110"/>
    </location>
</feature>